<accession>A0AAV2S4U9</accession>
<keyword evidence="1" id="KW-0472">Membrane</keyword>
<sequence length="120" mass="12888">MGCNLNALLSVHSLLKIAEIAMGSGCVALLLVYHLHFDHAKLDDMVSGNMEEKDWDDIMKPGEMLTGITDPAEGVSTIRSLVGHTAIGAPLLFSITMIFSYILNQQALGLVSLATTLTMN</sequence>
<dbReference type="Proteomes" id="UP001497623">
    <property type="component" value="Unassembled WGS sequence"/>
</dbReference>
<dbReference type="AlphaFoldDB" id="A0AAV2S4U9"/>
<evidence type="ECO:0000313" key="3">
    <source>
        <dbReference type="Proteomes" id="UP001497623"/>
    </source>
</evidence>
<keyword evidence="3" id="KW-1185">Reference proteome</keyword>
<evidence type="ECO:0000313" key="2">
    <source>
        <dbReference type="EMBL" id="CAL4156879.1"/>
    </source>
</evidence>
<evidence type="ECO:0000256" key="1">
    <source>
        <dbReference type="SAM" id="Phobius"/>
    </source>
</evidence>
<feature type="transmembrane region" description="Helical" evidence="1">
    <location>
        <begin position="81"/>
        <end position="103"/>
    </location>
</feature>
<keyword evidence="1" id="KW-1133">Transmembrane helix</keyword>
<name>A0AAV2S4U9_MEGNR</name>
<keyword evidence="1" id="KW-0812">Transmembrane</keyword>
<evidence type="ECO:0008006" key="4">
    <source>
        <dbReference type="Google" id="ProtNLM"/>
    </source>
</evidence>
<reference evidence="2 3" key="1">
    <citation type="submission" date="2024-05" db="EMBL/GenBank/DDBJ databases">
        <authorList>
            <person name="Wallberg A."/>
        </authorList>
    </citation>
    <scope>NUCLEOTIDE SEQUENCE [LARGE SCALE GENOMIC DNA]</scope>
</reference>
<organism evidence="2 3">
    <name type="scientific">Meganyctiphanes norvegica</name>
    <name type="common">Northern krill</name>
    <name type="synonym">Thysanopoda norvegica</name>
    <dbReference type="NCBI Taxonomy" id="48144"/>
    <lineage>
        <taxon>Eukaryota</taxon>
        <taxon>Metazoa</taxon>
        <taxon>Ecdysozoa</taxon>
        <taxon>Arthropoda</taxon>
        <taxon>Crustacea</taxon>
        <taxon>Multicrustacea</taxon>
        <taxon>Malacostraca</taxon>
        <taxon>Eumalacostraca</taxon>
        <taxon>Eucarida</taxon>
        <taxon>Euphausiacea</taxon>
        <taxon>Euphausiidae</taxon>
        <taxon>Meganyctiphanes</taxon>
    </lineage>
</organism>
<feature type="transmembrane region" description="Helical" evidence="1">
    <location>
        <begin position="14"/>
        <end position="35"/>
    </location>
</feature>
<dbReference type="EMBL" id="CAXKWB010041734">
    <property type="protein sequence ID" value="CAL4156879.1"/>
    <property type="molecule type" value="Genomic_DNA"/>
</dbReference>
<proteinExistence type="predicted"/>
<gene>
    <name evidence="2" type="ORF">MNOR_LOCUS31784</name>
</gene>
<protein>
    <recommendedName>
        <fullName evidence="4">H(+)-exporting diphosphatase</fullName>
    </recommendedName>
</protein>
<comment type="caution">
    <text evidence="2">The sequence shown here is derived from an EMBL/GenBank/DDBJ whole genome shotgun (WGS) entry which is preliminary data.</text>
</comment>